<evidence type="ECO:0000313" key="2">
    <source>
        <dbReference type="Proteomes" id="UP001160499"/>
    </source>
</evidence>
<dbReference type="RefSeq" id="WP_280880402.1">
    <property type="nucleotide sequence ID" value="NZ_JARXVH010000013.1"/>
</dbReference>
<dbReference type="Gene3D" id="3.30.950.30">
    <property type="entry name" value="Schlafen, AAA domain"/>
    <property type="match status" value="1"/>
</dbReference>
<evidence type="ECO:0008006" key="3">
    <source>
        <dbReference type="Google" id="ProtNLM"/>
    </source>
</evidence>
<name>A0ABT6LTF2_9ACTN</name>
<dbReference type="Proteomes" id="UP001160499">
    <property type="component" value="Unassembled WGS sequence"/>
</dbReference>
<organism evidence="1 2">
    <name type="scientific">Streptomyces pseudovenezuelae</name>
    <dbReference type="NCBI Taxonomy" id="67350"/>
    <lineage>
        <taxon>Bacteria</taxon>
        <taxon>Bacillati</taxon>
        <taxon>Actinomycetota</taxon>
        <taxon>Actinomycetes</taxon>
        <taxon>Kitasatosporales</taxon>
        <taxon>Streptomycetaceae</taxon>
        <taxon>Streptomyces</taxon>
        <taxon>Streptomyces aurantiacus group</taxon>
    </lineage>
</organism>
<proteinExistence type="predicted"/>
<keyword evidence="2" id="KW-1185">Reference proteome</keyword>
<sequence length="376" mass="40938">MATRINKKSRTLGFNDIEIKPCGLGYMYEYEECKEISLPGLRRAIAKLEGKKVPPFDVQPTALEKIATISEGEAERLLEGTTGNVTFCLRGNVRPEFITIDVNNSGDLIASFFIPCEIDDPSYATEAFSPHLAIRGARLIQCKYWDDPGPKIPPGWDIDVLLPRNRSLLSSVRELAVVLARSAGLAPDVPVGPEFVAGLCHGGAPDSLVGLEESDWLEVKSQGYDLDNVKDKIELAQDVSRFANGETGGILAIGYRAKKNRNGESISKCTPIPERFAQAVRYRATIDSRIFPPIDGLKIRTSPHGGGWILTVFIPSQAEENKPFLVHGAIVGGKVEGAFISIVRRRGEASIPITGPAIHSMLAAGRSILHRKDIGQ</sequence>
<comment type="caution">
    <text evidence="1">The sequence shown here is derived from an EMBL/GenBank/DDBJ whole genome shotgun (WGS) entry which is preliminary data.</text>
</comment>
<protein>
    <recommendedName>
        <fullName evidence="3">ATP-binding protein</fullName>
    </recommendedName>
</protein>
<evidence type="ECO:0000313" key="1">
    <source>
        <dbReference type="EMBL" id="MDH6219594.1"/>
    </source>
</evidence>
<gene>
    <name evidence="1" type="ORF">M2283_006933</name>
</gene>
<dbReference type="InterPro" id="IPR038461">
    <property type="entry name" value="Schlafen_AlbA_2_dom_sf"/>
</dbReference>
<reference evidence="1 2" key="1">
    <citation type="submission" date="2023-04" db="EMBL/GenBank/DDBJ databases">
        <title>Forest soil microbial communities from Buena Vista Peninsula, Colon Province, Panama.</title>
        <authorList>
            <person name="Bouskill N."/>
        </authorList>
    </citation>
    <scope>NUCLEOTIDE SEQUENCE [LARGE SCALE GENOMIC DNA]</scope>
    <source>
        <strain evidence="1 2">GGS1</strain>
    </source>
</reference>
<accession>A0ABT6LTF2</accession>
<dbReference type="EMBL" id="JARXVH010000013">
    <property type="protein sequence ID" value="MDH6219594.1"/>
    <property type="molecule type" value="Genomic_DNA"/>
</dbReference>